<reference evidence="1" key="1">
    <citation type="submission" date="2020-11" db="EMBL/GenBank/DDBJ databases">
        <authorList>
            <person name="Tran Van P."/>
        </authorList>
    </citation>
    <scope>NUCLEOTIDE SEQUENCE</scope>
</reference>
<protein>
    <submittedName>
        <fullName evidence="1">Uncharacterized protein</fullName>
    </submittedName>
</protein>
<accession>A0A7R8WV05</accession>
<organism evidence="1">
    <name type="scientific">Cyprideis torosa</name>
    <dbReference type="NCBI Taxonomy" id="163714"/>
    <lineage>
        <taxon>Eukaryota</taxon>
        <taxon>Metazoa</taxon>
        <taxon>Ecdysozoa</taxon>
        <taxon>Arthropoda</taxon>
        <taxon>Crustacea</taxon>
        <taxon>Oligostraca</taxon>
        <taxon>Ostracoda</taxon>
        <taxon>Podocopa</taxon>
        <taxon>Podocopida</taxon>
        <taxon>Cytherocopina</taxon>
        <taxon>Cytheroidea</taxon>
        <taxon>Cytherideidae</taxon>
        <taxon>Cyprideis</taxon>
    </lineage>
</organism>
<dbReference type="AlphaFoldDB" id="A0A7R8WV05"/>
<sequence>MENQRRVCVTSLICRLLVISIFLSAVAFHCVQSRAGPALGQTCKTDEDCQEWCAWCDHCYCTGGQCGVTHINCNGG</sequence>
<dbReference type="EMBL" id="OB674244">
    <property type="protein sequence ID" value="CAD7235692.1"/>
    <property type="molecule type" value="Genomic_DNA"/>
</dbReference>
<proteinExistence type="predicted"/>
<gene>
    <name evidence="1" type="ORF">CTOB1V02_LOCUS13507</name>
</gene>
<evidence type="ECO:0000313" key="1">
    <source>
        <dbReference type="EMBL" id="CAD7235692.1"/>
    </source>
</evidence>
<name>A0A7R8WV05_9CRUS</name>